<evidence type="ECO:0000256" key="1">
    <source>
        <dbReference type="ARBA" id="ARBA00023015"/>
    </source>
</evidence>
<dbReference type="InterPro" id="IPR012318">
    <property type="entry name" value="HTH_CRP"/>
</dbReference>
<dbReference type="PROSITE" id="PS51063">
    <property type="entry name" value="HTH_CRP_2"/>
    <property type="match status" value="1"/>
</dbReference>
<evidence type="ECO:0000313" key="6">
    <source>
        <dbReference type="EMBL" id="BEH91168.1"/>
    </source>
</evidence>
<dbReference type="EMBL" id="AP028127">
    <property type="protein sequence ID" value="BEH91168.1"/>
    <property type="molecule type" value="Genomic_DNA"/>
</dbReference>
<keyword evidence="3" id="KW-0804">Transcription</keyword>
<dbReference type="CDD" id="cd00092">
    <property type="entry name" value="HTH_CRP"/>
    <property type="match status" value="1"/>
</dbReference>
<evidence type="ECO:0000259" key="5">
    <source>
        <dbReference type="PROSITE" id="PS51063"/>
    </source>
</evidence>
<dbReference type="PANTHER" id="PTHR24567">
    <property type="entry name" value="CRP FAMILY TRANSCRIPTIONAL REGULATORY PROTEIN"/>
    <property type="match status" value="1"/>
</dbReference>
<dbReference type="Pfam" id="PF00027">
    <property type="entry name" value="cNMP_binding"/>
    <property type="match status" value="1"/>
</dbReference>
<organism evidence="6 7">
    <name type="scientific">Turicibacter faecis</name>
    <dbReference type="NCBI Taxonomy" id="2963365"/>
    <lineage>
        <taxon>Bacteria</taxon>
        <taxon>Bacillati</taxon>
        <taxon>Bacillota</taxon>
        <taxon>Erysipelotrichia</taxon>
        <taxon>Erysipelotrichales</taxon>
        <taxon>Turicibacteraceae</taxon>
        <taxon>Turicibacter</taxon>
    </lineage>
</organism>
<keyword evidence="1" id="KW-0805">Transcription regulation</keyword>
<feature type="domain" description="Cyclic nucleotide-binding" evidence="4">
    <location>
        <begin position="8"/>
        <end position="129"/>
    </location>
</feature>
<dbReference type="InterPro" id="IPR036388">
    <property type="entry name" value="WH-like_DNA-bd_sf"/>
</dbReference>
<keyword evidence="7" id="KW-1185">Reference proteome</keyword>
<dbReference type="Pfam" id="PF13545">
    <property type="entry name" value="HTH_Crp_2"/>
    <property type="match status" value="1"/>
</dbReference>
<dbReference type="SUPFAM" id="SSF46785">
    <property type="entry name" value="Winged helix' DNA-binding domain"/>
    <property type="match status" value="1"/>
</dbReference>
<evidence type="ECO:0000256" key="3">
    <source>
        <dbReference type="ARBA" id="ARBA00023163"/>
    </source>
</evidence>
<keyword evidence="2" id="KW-0238">DNA-binding</keyword>
<name>A0ABN6ZH89_9FIRM</name>
<dbReference type="InterPro" id="IPR000595">
    <property type="entry name" value="cNMP-bd_dom"/>
</dbReference>
<dbReference type="InterPro" id="IPR036390">
    <property type="entry name" value="WH_DNA-bd_sf"/>
</dbReference>
<dbReference type="PROSITE" id="PS50042">
    <property type="entry name" value="CNMP_BINDING_3"/>
    <property type="match status" value="1"/>
</dbReference>
<protein>
    <submittedName>
        <fullName evidence="6">CarD family transcriptional regulator</fullName>
    </submittedName>
</protein>
<dbReference type="SUPFAM" id="SSF51206">
    <property type="entry name" value="cAMP-binding domain-like"/>
    <property type="match status" value="1"/>
</dbReference>
<dbReference type="PRINTS" id="PR00034">
    <property type="entry name" value="HTHCRP"/>
</dbReference>
<dbReference type="CDD" id="cd00038">
    <property type="entry name" value="CAP_ED"/>
    <property type="match status" value="1"/>
</dbReference>
<dbReference type="SMART" id="SM00100">
    <property type="entry name" value="cNMP"/>
    <property type="match status" value="1"/>
</dbReference>
<sequence length="223" mass="25849">MKVNNHPLLKKMSIESLEKLNVQMEEVQLQRGQSLFFQAEVADYVYYVNHGMVKVVRVSETGQEKILSLYTTGQFLALSTLFNPPHLFPATAVAINRARVMKLPRQVLEEGVLSTKEATYEWFRYLNRRLEGIQQLATDQVFMGAEERLKKWLFNLLKQETQGSDGWNEVIVPISRQEIADLLGIRRETLSRLLKDLRHLGFVDVQGRTFKVSRLWLANDLKN</sequence>
<dbReference type="Proteomes" id="UP001432099">
    <property type="component" value="Chromosome"/>
</dbReference>
<evidence type="ECO:0000259" key="4">
    <source>
        <dbReference type="PROSITE" id="PS50042"/>
    </source>
</evidence>
<feature type="domain" description="HTH crp-type" evidence="5">
    <location>
        <begin position="143"/>
        <end position="216"/>
    </location>
</feature>
<dbReference type="PANTHER" id="PTHR24567:SF26">
    <property type="entry name" value="REGULATORY PROTEIN YEIL"/>
    <property type="match status" value="1"/>
</dbReference>
<dbReference type="InterPro" id="IPR050397">
    <property type="entry name" value="Env_Response_Regulators"/>
</dbReference>
<proteinExistence type="predicted"/>
<dbReference type="SMART" id="SM00419">
    <property type="entry name" value="HTH_CRP"/>
    <property type="match status" value="1"/>
</dbReference>
<reference evidence="6" key="1">
    <citation type="journal article" date="2024" name="Int. J. Syst. Evol. Microbiol.">
        <title>Turicibacter faecis sp. nov., isolated from faeces of heart failure mouse model.</title>
        <authorList>
            <person name="Imamura Y."/>
            <person name="Motooka D."/>
            <person name="Nakajima Y."/>
            <person name="Ito S."/>
            <person name="Kitakaze M."/>
            <person name="Iida T."/>
            <person name="Nakamura S."/>
        </authorList>
    </citation>
    <scope>NUCLEOTIDE SEQUENCE</scope>
    <source>
        <strain evidence="6">TC023</strain>
    </source>
</reference>
<dbReference type="InterPro" id="IPR014710">
    <property type="entry name" value="RmlC-like_jellyroll"/>
</dbReference>
<dbReference type="Gene3D" id="1.10.10.10">
    <property type="entry name" value="Winged helix-like DNA-binding domain superfamily/Winged helix DNA-binding domain"/>
    <property type="match status" value="1"/>
</dbReference>
<gene>
    <name evidence="6" type="ORF">T23_12700</name>
</gene>
<evidence type="ECO:0000313" key="7">
    <source>
        <dbReference type="Proteomes" id="UP001432099"/>
    </source>
</evidence>
<dbReference type="InterPro" id="IPR018490">
    <property type="entry name" value="cNMP-bd_dom_sf"/>
</dbReference>
<accession>A0ABN6ZH89</accession>
<dbReference type="Gene3D" id="2.60.120.10">
    <property type="entry name" value="Jelly Rolls"/>
    <property type="match status" value="1"/>
</dbReference>
<evidence type="ECO:0000256" key="2">
    <source>
        <dbReference type="ARBA" id="ARBA00023125"/>
    </source>
</evidence>